<dbReference type="Pfam" id="PF00356">
    <property type="entry name" value="LacI"/>
    <property type="match status" value="1"/>
</dbReference>
<organism evidence="5 6">
    <name type="scientific">Tropicimonas isoalkanivorans</name>
    <dbReference type="NCBI Taxonomy" id="441112"/>
    <lineage>
        <taxon>Bacteria</taxon>
        <taxon>Pseudomonadati</taxon>
        <taxon>Pseudomonadota</taxon>
        <taxon>Alphaproteobacteria</taxon>
        <taxon>Rhodobacterales</taxon>
        <taxon>Roseobacteraceae</taxon>
        <taxon>Tropicimonas</taxon>
    </lineage>
</organism>
<dbReference type="InterPro" id="IPR000843">
    <property type="entry name" value="HTH_LacI"/>
</dbReference>
<dbReference type="GO" id="GO:0003700">
    <property type="term" value="F:DNA-binding transcription factor activity"/>
    <property type="evidence" value="ECO:0007669"/>
    <property type="project" value="TreeGrafter"/>
</dbReference>
<dbReference type="GO" id="GO:0000976">
    <property type="term" value="F:transcription cis-regulatory region binding"/>
    <property type="evidence" value="ECO:0007669"/>
    <property type="project" value="TreeGrafter"/>
</dbReference>
<feature type="domain" description="HTH lacI-type" evidence="4">
    <location>
        <begin position="10"/>
        <end position="64"/>
    </location>
</feature>
<dbReference type="PANTHER" id="PTHR30146">
    <property type="entry name" value="LACI-RELATED TRANSCRIPTIONAL REPRESSOR"/>
    <property type="match status" value="1"/>
</dbReference>
<evidence type="ECO:0000256" key="3">
    <source>
        <dbReference type="ARBA" id="ARBA00023163"/>
    </source>
</evidence>
<dbReference type="PROSITE" id="PS00356">
    <property type="entry name" value="HTH_LACI_1"/>
    <property type="match status" value="1"/>
</dbReference>
<dbReference type="PROSITE" id="PS50932">
    <property type="entry name" value="HTH_LACI_2"/>
    <property type="match status" value="1"/>
</dbReference>
<dbReference type="Gene3D" id="1.10.260.40">
    <property type="entry name" value="lambda repressor-like DNA-binding domains"/>
    <property type="match status" value="1"/>
</dbReference>
<keyword evidence="1" id="KW-0805">Transcription regulation</keyword>
<dbReference type="PRINTS" id="PR00036">
    <property type="entry name" value="HTHLACI"/>
</dbReference>
<dbReference type="STRING" id="441112.SAMN04488094_104231"/>
<dbReference type="RefSeq" id="WP_093360543.1">
    <property type="nucleotide sequence ID" value="NZ_FOLG01000004.1"/>
</dbReference>
<keyword evidence="3" id="KW-0804">Transcription</keyword>
<protein>
    <submittedName>
        <fullName evidence="5">Transcriptional regulator, LacI family</fullName>
    </submittedName>
</protein>
<name>A0A1I1IW97_9RHOB</name>
<dbReference type="PANTHER" id="PTHR30146:SF109">
    <property type="entry name" value="HTH-TYPE TRANSCRIPTIONAL REGULATOR GALS"/>
    <property type="match status" value="1"/>
</dbReference>
<dbReference type="CDD" id="cd06267">
    <property type="entry name" value="PBP1_LacI_sugar_binding-like"/>
    <property type="match status" value="1"/>
</dbReference>
<evidence type="ECO:0000313" key="5">
    <source>
        <dbReference type="EMBL" id="SFC40161.1"/>
    </source>
</evidence>
<dbReference type="InterPro" id="IPR046335">
    <property type="entry name" value="LacI/GalR-like_sensor"/>
</dbReference>
<sequence>MKREERPRRATIHDVARSAGVSAATVSKVLRGVATVRKENADRVRTAVAELDYRMDPLASSLRNESRRIIGAVVPDLESPFFGALVTGLQDAAERAGYHLIVASSRESEEREAELVARMNDWRVAGTLLAPVRSERGRGAETLRALDMQAVLVDRVSDDERYDTVSADNYQASANVADFLLGLGHRHVLLHGATQVSKAIRTRLAGFTERAKALDAGVQVDTVLSDADADVPHRSICKYFETRAPADRPTAVFSLSQHSTLRVAAELRRRGIRVPEDIALVGFDDADWMQTTWPSITAVAQPVHTMAEHAMATLLARIEGNNDGAPVQHLEACEMLVRESAGPETEVPRRRTRGN</sequence>
<dbReference type="InterPro" id="IPR010982">
    <property type="entry name" value="Lambda_DNA-bd_dom_sf"/>
</dbReference>
<dbReference type="SUPFAM" id="SSF53822">
    <property type="entry name" value="Periplasmic binding protein-like I"/>
    <property type="match status" value="1"/>
</dbReference>
<dbReference type="SUPFAM" id="SSF47413">
    <property type="entry name" value="lambda repressor-like DNA-binding domains"/>
    <property type="match status" value="1"/>
</dbReference>
<evidence type="ECO:0000259" key="4">
    <source>
        <dbReference type="PROSITE" id="PS50932"/>
    </source>
</evidence>
<dbReference type="SMART" id="SM00354">
    <property type="entry name" value="HTH_LACI"/>
    <property type="match status" value="1"/>
</dbReference>
<evidence type="ECO:0000256" key="2">
    <source>
        <dbReference type="ARBA" id="ARBA00023125"/>
    </source>
</evidence>
<reference evidence="5 6" key="1">
    <citation type="submission" date="2016-10" db="EMBL/GenBank/DDBJ databases">
        <authorList>
            <person name="de Groot N.N."/>
        </authorList>
    </citation>
    <scope>NUCLEOTIDE SEQUENCE [LARGE SCALE GENOMIC DNA]</scope>
    <source>
        <strain evidence="5 6">DSM 19548</strain>
    </source>
</reference>
<dbReference type="AlphaFoldDB" id="A0A1I1IW97"/>
<dbReference type="Gene3D" id="3.40.50.2300">
    <property type="match status" value="2"/>
</dbReference>
<dbReference type="Proteomes" id="UP000198728">
    <property type="component" value="Unassembled WGS sequence"/>
</dbReference>
<gene>
    <name evidence="5" type="ORF">SAMN04488094_104231</name>
</gene>
<dbReference type="InterPro" id="IPR028082">
    <property type="entry name" value="Peripla_BP_I"/>
</dbReference>
<keyword evidence="6" id="KW-1185">Reference proteome</keyword>
<dbReference type="EMBL" id="FOLG01000004">
    <property type="protein sequence ID" value="SFC40161.1"/>
    <property type="molecule type" value="Genomic_DNA"/>
</dbReference>
<dbReference type="OrthoDB" id="60111at2"/>
<evidence type="ECO:0000313" key="6">
    <source>
        <dbReference type="Proteomes" id="UP000198728"/>
    </source>
</evidence>
<keyword evidence="2" id="KW-0238">DNA-binding</keyword>
<evidence type="ECO:0000256" key="1">
    <source>
        <dbReference type="ARBA" id="ARBA00023015"/>
    </source>
</evidence>
<proteinExistence type="predicted"/>
<dbReference type="CDD" id="cd01392">
    <property type="entry name" value="HTH_LacI"/>
    <property type="match status" value="1"/>
</dbReference>
<accession>A0A1I1IW97</accession>
<dbReference type="Pfam" id="PF13377">
    <property type="entry name" value="Peripla_BP_3"/>
    <property type="match status" value="1"/>
</dbReference>